<dbReference type="GeneID" id="65092087"/>
<dbReference type="GO" id="GO:0016838">
    <property type="term" value="F:carbon-oxygen lyase activity, acting on phosphates"/>
    <property type="evidence" value="ECO:0007669"/>
    <property type="project" value="InterPro"/>
</dbReference>
<dbReference type="EMBL" id="FCQH01000015">
    <property type="protein sequence ID" value="CVL04736.1"/>
    <property type="molecule type" value="Genomic_DNA"/>
</dbReference>
<evidence type="ECO:0000313" key="4">
    <source>
        <dbReference type="EMBL" id="CVL04736.1"/>
    </source>
</evidence>
<gene>
    <name evidence="4" type="ORF">FMAN_12837</name>
</gene>
<organism evidence="4 5">
    <name type="scientific">Fusarium mangiferae</name>
    <name type="common">Mango malformation disease fungus</name>
    <dbReference type="NCBI Taxonomy" id="192010"/>
    <lineage>
        <taxon>Eukaryota</taxon>
        <taxon>Fungi</taxon>
        <taxon>Dikarya</taxon>
        <taxon>Ascomycota</taxon>
        <taxon>Pezizomycotina</taxon>
        <taxon>Sordariomycetes</taxon>
        <taxon>Hypocreomycetidae</taxon>
        <taxon>Hypocreales</taxon>
        <taxon>Nectriaceae</taxon>
        <taxon>Fusarium</taxon>
        <taxon>Fusarium fujikuroi species complex</taxon>
    </lineage>
</organism>
<evidence type="ECO:0000256" key="2">
    <source>
        <dbReference type="ARBA" id="ARBA00023239"/>
    </source>
</evidence>
<comment type="similarity">
    <text evidence="1">Belongs to the trichodiene synthase family.</text>
</comment>
<evidence type="ECO:0000256" key="1">
    <source>
        <dbReference type="ARBA" id="ARBA00007946"/>
    </source>
</evidence>
<dbReference type="Proteomes" id="UP000184255">
    <property type="component" value="Unassembled WGS sequence"/>
</dbReference>
<protein>
    <submittedName>
        <fullName evidence="4">Related to longiborneol synthase</fullName>
    </submittedName>
</protein>
<evidence type="ECO:0000313" key="5">
    <source>
        <dbReference type="Proteomes" id="UP000184255"/>
    </source>
</evidence>
<sequence>MGPTLSSLRSRWSHPQLRKPVSGRAERDLEPKLQDLKSFIEPLITSFAEEIGYSPLKTTSNDALWKAMRAHADSIGVPYEEGTHSWLMFKVGYVYPVVCFPHHPFEVQLYIGIYSWLGLLLDDQTVDYLEEFSLFHELFCADEKQSIPLLQAWADLMKLTLKYWDPLIANFIITASLNFLNSNALEARDEFHTIERTKAGRSWAWFLREKHGVGEAYAWFTFPKTPCPDISLFLEVVPDLSIWIGLTNDVLSFYKEEMAGETHNYIHNRGWYEDKDPESVFAEIVDDITTKAQQIRLVLKGREPYLNLLNTHLLGYIAFHNLNSRYRLWEVGLGEDATDQTVLGS</sequence>
<dbReference type="Pfam" id="PF06330">
    <property type="entry name" value="TRI5"/>
    <property type="match status" value="1"/>
</dbReference>
<dbReference type="AlphaFoldDB" id="A0A1L7UCA0"/>
<dbReference type="Gene3D" id="1.10.600.10">
    <property type="entry name" value="Farnesyl Diphosphate Synthase"/>
    <property type="match status" value="1"/>
</dbReference>
<feature type="region of interest" description="Disordered" evidence="3">
    <location>
        <begin position="1"/>
        <end position="25"/>
    </location>
</feature>
<dbReference type="SFLD" id="SFLDS00005">
    <property type="entry name" value="Isoprenoid_Synthase_Type_I"/>
    <property type="match status" value="1"/>
</dbReference>
<dbReference type="SUPFAM" id="SSF48576">
    <property type="entry name" value="Terpenoid synthases"/>
    <property type="match status" value="1"/>
</dbReference>
<evidence type="ECO:0000256" key="3">
    <source>
        <dbReference type="SAM" id="MobiDB-lite"/>
    </source>
</evidence>
<proteinExistence type="inferred from homology"/>
<name>A0A1L7UCA0_FUSMA</name>
<accession>A0A1L7UCA0</accession>
<keyword evidence="5" id="KW-1185">Reference proteome</keyword>
<comment type="caution">
    <text evidence="4">The sequence shown here is derived from an EMBL/GenBank/DDBJ whole genome shotgun (WGS) entry which is preliminary data.</text>
</comment>
<keyword evidence="2" id="KW-0456">Lyase</keyword>
<dbReference type="InterPro" id="IPR024652">
    <property type="entry name" value="Trichodiene_synth"/>
</dbReference>
<dbReference type="SFLD" id="SFLDG01021">
    <property type="entry name" value="Trichodiene_Synthase_Like"/>
    <property type="match status" value="1"/>
</dbReference>
<dbReference type="RefSeq" id="XP_041688917.1">
    <property type="nucleotide sequence ID" value="XM_041823326.1"/>
</dbReference>
<dbReference type="InterPro" id="IPR008949">
    <property type="entry name" value="Isoprenoid_synthase_dom_sf"/>
</dbReference>
<feature type="compositionally biased region" description="Polar residues" evidence="3">
    <location>
        <begin position="1"/>
        <end position="10"/>
    </location>
</feature>
<dbReference type="VEuPathDB" id="FungiDB:FMAN_12837"/>
<reference evidence="5" key="1">
    <citation type="journal article" date="2016" name="Genome Biol. Evol.">
        <title>Comparative 'omics' of the Fusarium fujikuroi species complex highlights differences in genetic potential and metabolite synthesis.</title>
        <authorList>
            <person name="Niehaus E.-M."/>
            <person name="Muensterkoetter M."/>
            <person name="Proctor R.H."/>
            <person name="Brown D.W."/>
            <person name="Sharon A."/>
            <person name="Idan Y."/>
            <person name="Oren-Young L."/>
            <person name="Sieber C.M."/>
            <person name="Novak O."/>
            <person name="Pencik A."/>
            <person name="Tarkowska D."/>
            <person name="Hromadova K."/>
            <person name="Freeman S."/>
            <person name="Maymon M."/>
            <person name="Elazar M."/>
            <person name="Youssef S.A."/>
            <person name="El-Shabrawy E.S.M."/>
            <person name="Shalaby A.B.A."/>
            <person name="Houterman P."/>
            <person name="Brock N.L."/>
            <person name="Burkhardt I."/>
            <person name="Tsavkelova E.A."/>
            <person name="Dickschat J.S."/>
            <person name="Galuszka P."/>
            <person name="Gueldener U."/>
            <person name="Tudzynski B."/>
        </authorList>
    </citation>
    <scope>NUCLEOTIDE SEQUENCE [LARGE SCALE GENOMIC DNA]</scope>
    <source>
        <strain evidence="5">MRC7560</strain>
    </source>
</reference>